<name>L5M5Q5_MYODS</name>
<dbReference type="InterPro" id="IPR049588">
    <property type="entry name" value="DHX8_GH2-like"/>
</dbReference>
<dbReference type="CDD" id="cd21691">
    <property type="entry name" value="GH2-like_DHX8"/>
    <property type="match status" value="1"/>
</dbReference>
<dbReference type="Proteomes" id="UP000010556">
    <property type="component" value="Unassembled WGS sequence"/>
</dbReference>
<gene>
    <name evidence="2" type="ORF">MDA_GLEAN10018672</name>
</gene>
<dbReference type="EMBL" id="KB104013">
    <property type="protein sequence ID" value="ELK33610.1"/>
    <property type="molecule type" value="Genomic_DNA"/>
</dbReference>
<protein>
    <submittedName>
        <fullName evidence="2">ATP-dependent RNA helicase DHX8</fullName>
    </submittedName>
</protein>
<dbReference type="GO" id="GO:0004386">
    <property type="term" value="F:helicase activity"/>
    <property type="evidence" value="ECO:0007669"/>
    <property type="project" value="UniProtKB-KW"/>
</dbReference>
<keyword evidence="2" id="KW-0067">ATP-binding</keyword>
<evidence type="ECO:0000313" key="3">
    <source>
        <dbReference type="Proteomes" id="UP000010556"/>
    </source>
</evidence>
<sequence>MAVVVALVGAVNGAELGLAEEVAKLEYLSLVSKVCTELNNHMGINDKDLAEFVISLAEKNTTFDTFKTSLVKNGAEFTDSLISNLLRLIQTMRPPPKSSPGKDPVVKPKTEKEKLKEFFPVLCQPDNPSVRTMLDEDDVKVAVDVLRELEALTPSAAGWEKQRDADHRDKAKKKRRSWSRE</sequence>
<evidence type="ECO:0000256" key="1">
    <source>
        <dbReference type="SAM" id="MobiDB-lite"/>
    </source>
</evidence>
<evidence type="ECO:0000313" key="2">
    <source>
        <dbReference type="EMBL" id="ELK33610.1"/>
    </source>
</evidence>
<dbReference type="AlphaFoldDB" id="L5M5Q5"/>
<feature type="region of interest" description="Disordered" evidence="1">
    <location>
        <begin position="156"/>
        <end position="181"/>
    </location>
</feature>
<feature type="compositionally biased region" description="Basic and acidic residues" evidence="1">
    <location>
        <begin position="160"/>
        <end position="169"/>
    </location>
</feature>
<feature type="compositionally biased region" description="Basic residues" evidence="1">
    <location>
        <begin position="170"/>
        <end position="181"/>
    </location>
</feature>
<organism evidence="2 3">
    <name type="scientific">Myotis davidii</name>
    <name type="common">David's myotis</name>
    <dbReference type="NCBI Taxonomy" id="225400"/>
    <lineage>
        <taxon>Eukaryota</taxon>
        <taxon>Metazoa</taxon>
        <taxon>Chordata</taxon>
        <taxon>Craniata</taxon>
        <taxon>Vertebrata</taxon>
        <taxon>Euteleostomi</taxon>
        <taxon>Mammalia</taxon>
        <taxon>Eutheria</taxon>
        <taxon>Laurasiatheria</taxon>
        <taxon>Chiroptera</taxon>
        <taxon>Yangochiroptera</taxon>
        <taxon>Vespertilionidae</taxon>
        <taxon>Myotis</taxon>
    </lineage>
</organism>
<keyword evidence="3" id="KW-1185">Reference proteome</keyword>
<keyword evidence="2" id="KW-0347">Helicase</keyword>
<proteinExistence type="predicted"/>
<accession>L5M5Q5</accession>
<keyword evidence="2" id="KW-0378">Hydrolase</keyword>
<keyword evidence="2" id="KW-0547">Nucleotide-binding</keyword>
<reference evidence="3" key="1">
    <citation type="journal article" date="2013" name="Science">
        <title>Comparative analysis of bat genomes provides insight into the evolution of flight and immunity.</title>
        <authorList>
            <person name="Zhang G."/>
            <person name="Cowled C."/>
            <person name="Shi Z."/>
            <person name="Huang Z."/>
            <person name="Bishop-Lilly K.A."/>
            <person name="Fang X."/>
            <person name="Wynne J.W."/>
            <person name="Xiong Z."/>
            <person name="Baker M.L."/>
            <person name="Zhao W."/>
            <person name="Tachedjian M."/>
            <person name="Zhu Y."/>
            <person name="Zhou P."/>
            <person name="Jiang X."/>
            <person name="Ng J."/>
            <person name="Yang L."/>
            <person name="Wu L."/>
            <person name="Xiao J."/>
            <person name="Feng Y."/>
            <person name="Chen Y."/>
            <person name="Sun X."/>
            <person name="Zhang Y."/>
            <person name="Marsh G.A."/>
            <person name="Crameri G."/>
            <person name="Broder C.C."/>
            <person name="Frey K.G."/>
            <person name="Wang L.F."/>
            <person name="Wang J."/>
        </authorList>
    </citation>
    <scope>NUCLEOTIDE SEQUENCE [LARGE SCALE GENOMIC DNA]</scope>
</reference>